<reference evidence="20" key="1">
    <citation type="journal article" date="2019" name="Int. J. Syst. Evol. Microbiol.">
        <title>The Global Catalogue of Microorganisms (GCM) 10K type strain sequencing project: providing services to taxonomists for standard genome sequencing and annotation.</title>
        <authorList>
            <consortium name="The Broad Institute Genomics Platform"/>
            <consortium name="The Broad Institute Genome Sequencing Center for Infectious Disease"/>
            <person name="Wu L."/>
            <person name="Ma J."/>
        </authorList>
    </citation>
    <scope>NUCLEOTIDE SEQUENCE [LARGE SCALE GENOMIC DNA]</scope>
    <source>
        <strain evidence="20">JCM 17459</strain>
    </source>
</reference>
<evidence type="ECO:0000256" key="3">
    <source>
        <dbReference type="ARBA" id="ARBA00008883"/>
    </source>
</evidence>
<evidence type="ECO:0000256" key="13">
    <source>
        <dbReference type="ARBA" id="ARBA00023137"/>
    </source>
</evidence>
<evidence type="ECO:0000256" key="11">
    <source>
        <dbReference type="ARBA" id="ARBA00022989"/>
    </source>
</evidence>
<dbReference type="PANTHER" id="PTHR32309">
    <property type="entry name" value="TYROSINE-PROTEIN KINASE"/>
    <property type="match status" value="1"/>
</dbReference>
<dbReference type="Gene3D" id="3.40.50.300">
    <property type="entry name" value="P-loop containing nucleotide triphosphate hydrolases"/>
    <property type="match status" value="1"/>
</dbReference>
<evidence type="ECO:0000256" key="8">
    <source>
        <dbReference type="ARBA" id="ARBA00022741"/>
    </source>
</evidence>
<keyword evidence="5" id="KW-0997">Cell inner membrane</keyword>
<evidence type="ECO:0000313" key="20">
    <source>
        <dbReference type="Proteomes" id="UP001499841"/>
    </source>
</evidence>
<comment type="similarity">
    <text evidence="3">Belongs to the etk/wzc family.</text>
</comment>
<feature type="chain" id="PRO_5047398430" evidence="16">
    <location>
        <begin position="27"/>
        <end position="490"/>
    </location>
</feature>
<evidence type="ECO:0000256" key="9">
    <source>
        <dbReference type="ARBA" id="ARBA00022777"/>
    </source>
</evidence>
<dbReference type="InterPro" id="IPR025669">
    <property type="entry name" value="AAA_dom"/>
</dbReference>
<keyword evidence="11" id="KW-1133">Transmembrane helix</keyword>
<sequence>MQIRDFLAVLRARWFTVVCCTLIVLAATSAATLTVTPVYTATTRVFFSAVAPADDEEAGGVYVITQADLATYVDVVGSPVVREPLVEELGIDGGFGLSAQVPASSPMLDITVTATDPDVAAEIANAVGPQLAEVAGEFSPLLASAGQDVTATTITPATAPSSASSPDVPRNLALGLLAGLVLGVGIALARHGLDTRVRGEADVRALSDRPILATVGLDRAVRQQPVVMESDPHGAQAEAVRRLRTNLLFVDVTTRRHSFVITSAVPGEGKTTTTVNLAIAMADAGSRVLLVDADLRNPSVATTMGLEGGAGLTTVLLGRASADEVIQRWRETSLDVLPAGQVPPNPSELLGSEAMQELFTELSARYDYVLVDSPPVVPVIDAVIIDRLTGGLVMVVAVDQVGKRELGAALRSLETAGVDVAGFALNKVQGVAGRNYGYHSYGSGKTSPRGSRRAPGSGRSDVVASIALPDESGRRAARADESVPGGVGHR</sequence>
<protein>
    <submittedName>
        <fullName evidence="19">Polysaccharide biosynthesis tyrosine autokinase</fullName>
    </submittedName>
</protein>
<feature type="region of interest" description="Disordered" evidence="15">
    <location>
        <begin position="439"/>
        <end position="490"/>
    </location>
</feature>
<organism evidence="19 20">
    <name type="scientific">Georgenia daeguensis</name>
    <dbReference type="NCBI Taxonomy" id="908355"/>
    <lineage>
        <taxon>Bacteria</taxon>
        <taxon>Bacillati</taxon>
        <taxon>Actinomycetota</taxon>
        <taxon>Actinomycetes</taxon>
        <taxon>Micrococcales</taxon>
        <taxon>Bogoriellaceae</taxon>
        <taxon>Georgenia</taxon>
    </lineage>
</organism>
<evidence type="ECO:0000256" key="12">
    <source>
        <dbReference type="ARBA" id="ARBA00023136"/>
    </source>
</evidence>
<dbReference type="InterPro" id="IPR005702">
    <property type="entry name" value="Wzc-like_C"/>
</dbReference>
<evidence type="ECO:0000256" key="1">
    <source>
        <dbReference type="ARBA" id="ARBA00004429"/>
    </source>
</evidence>
<dbReference type="InterPro" id="IPR003856">
    <property type="entry name" value="LPS_length_determ_N"/>
</dbReference>
<keyword evidence="13" id="KW-0829">Tyrosine-protein kinase</keyword>
<dbReference type="NCBIfam" id="TIGR01007">
    <property type="entry name" value="eps_fam"/>
    <property type="match status" value="1"/>
</dbReference>
<keyword evidence="16" id="KW-0732">Signal</keyword>
<comment type="subcellular location">
    <subcellularLocation>
        <location evidence="1">Cell inner membrane</location>
        <topology evidence="1">Multi-pass membrane protein</topology>
    </subcellularLocation>
</comment>
<evidence type="ECO:0000256" key="15">
    <source>
        <dbReference type="SAM" id="MobiDB-lite"/>
    </source>
</evidence>
<evidence type="ECO:0000256" key="5">
    <source>
        <dbReference type="ARBA" id="ARBA00022519"/>
    </source>
</evidence>
<comment type="catalytic activity">
    <reaction evidence="14">
        <text>L-tyrosyl-[protein] + ATP = O-phospho-L-tyrosyl-[protein] + ADP + H(+)</text>
        <dbReference type="Rhea" id="RHEA:10596"/>
        <dbReference type="Rhea" id="RHEA-COMP:10136"/>
        <dbReference type="Rhea" id="RHEA-COMP:20101"/>
        <dbReference type="ChEBI" id="CHEBI:15378"/>
        <dbReference type="ChEBI" id="CHEBI:30616"/>
        <dbReference type="ChEBI" id="CHEBI:46858"/>
        <dbReference type="ChEBI" id="CHEBI:61978"/>
        <dbReference type="ChEBI" id="CHEBI:456216"/>
    </reaction>
</comment>
<accession>A0ABP8EU49</accession>
<dbReference type="Pfam" id="PF02706">
    <property type="entry name" value="Wzz"/>
    <property type="match status" value="1"/>
</dbReference>
<keyword evidence="8" id="KW-0547">Nucleotide-binding</keyword>
<keyword evidence="20" id="KW-1185">Reference proteome</keyword>
<dbReference type="InterPro" id="IPR027417">
    <property type="entry name" value="P-loop_NTPase"/>
</dbReference>
<evidence type="ECO:0000259" key="17">
    <source>
        <dbReference type="Pfam" id="PF02706"/>
    </source>
</evidence>
<feature type="compositionally biased region" description="Basic and acidic residues" evidence="15">
    <location>
        <begin position="471"/>
        <end position="481"/>
    </location>
</feature>
<keyword evidence="7" id="KW-0812">Transmembrane</keyword>
<keyword evidence="4" id="KW-1003">Cell membrane</keyword>
<feature type="signal peptide" evidence="16">
    <location>
        <begin position="1"/>
        <end position="26"/>
    </location>
</feature>
<evidence type="ECO:0000313" key="19">
    <source>
        <dbReference type="EMBL" id="GAA4287442.1"/>
    </source>
</evidence>
<dbReference type="SUPFAM" id="SSF52540">
    <property type="entry name" value="P-loop containing nucleoside triphosphate hydrolases"/>
    <property type="match status" value="1"/>
</dbReference>
<keyword evidence="6" id="KW-0808">Transferase</keyword>
<keyword evidence="10" id="KW-0067">ATP-binding</keyword>
<dbReference type="PANTHER" id="PTHR32309:SF31">
    <property type="entry name" value="CAPSULAR EXOPOLYSACCHARIDE FAMILY"/>
    <property type="match status" value="1"/>
</dbReference>
<evidence type="ECO:0000259" key="18">
    <source>
        <dbReference type="Pfam" id="PF13614"/>
    </source>
</evidence>
<dbReference type="EMBL" id="BAABBA010000007">
    <property type="protein sequence ID" value="GAA4287442.1"/>
    <property type="molecule type" value="Genomic_DNA"/>
</dbReference>
<keyword evidence="12" id="KW-0472">Membrane</keyword>
<evidence type="ECO:0000256" key="10">
    <source>
        <dbReference type="ARBA" id="ARBA00022840"/>
    </source>
</evidence>
<feature type="compositionally biased region" description="Low complexity" evidence="15">
    <location>
        <begin position="447"/>
        <end position="460"/>
    </location>
</feature>
<evidence type="ECO:0000256" key="6">
    <source>
        <dbReference type="ARBA" id="ARBA00022679"/>
    </source>
</evidence>
<evidence type="ECO:0000256" key="14">
    <source>
        <dbReference type="ARBA" id="ARBA00053015"/>
    </source>
</evidence>
<dbReference type="RefSeq" id="WP_345040102.1">
    <property type="nucleotide sequence ID" value="NZ_BAABBA010000007.1"/>
</dbReference>
<comment type="caution">
    <text evidence="19">The sequence shown here is derived from an EMBL/GenBank/DDBJ whole genome shotgun (WGS) entry which is preliminary data.</text>
</comment>
<name>A0ABP8EU49_9MICO</name>
<comment type="similarity">
    <text evidence="2">Belongs to the CpsC/CapA family.</text>
</comment>
<gene>
    <name evidence="19" type="ORF">GCM10022262_18010</name>
</gene>
<evidence type="ECO:0000256" key="16">
    <source>
        <dbReference type="SAM" id="SignalP"/>
    </source>
</evidence>
<evidence type="ECO:0000256" key="2">
    <source>
        <dbReference type="ARBA" id="ARBA00006683"/>
    </source>
</evidence>
<evidence type="ECO:0000256" key="7">
    <source>
        <dbReference type="ARBA" id="ARBA00022692"/>
    </source>
</evidence>
<feature type="domain" description="AAA" evidence="18">
    <location>
        <begin position="267"/>
        <end position="382"/>
    </location>
</feature>
<proteinExistence type="inferred from homology"/>
<dbReference type="Pfam" id="PF13614">
    <property type="entry name" value="AAA_31"/>
    <property type="match status" value="1"/>
</dbReference>
<evidence type="ECO:0000256" key="4">
    <source>
        <dbReference type="ARBA" id="ARBA00022475"/>
    </source>
</evidence>
<feature type="domain" description="Polysaccharide chain length determinant N-terminal" evidence="17">
    <location>
        <begin position="4"/>
        <end position="88"/>
    </location>
</feature>
<dbReference type="CDD" id="cd05387">
    <property type="entry name" value="BY-kinase"/>
    <property type="match status" value="1"/>
</dbReference>
<keyword evidence="9" id="KW-0418">Kinase</keyword>
<dbReference type="Proteomes" id="UP001499841">
    <property type="component" value="Unassembled WGS sequence"/>
</dbReference>
<dbReference type="InterPro" id="IPR050445">
    <property type="entry name" value="Bact_polysacc_biosynth/exp"/>
</dbReference>